<sequence>MYYTLYIDAFFLQNLLTDYLLLTVTGQMLKIRIPAFRRLLAAGVGSLTVCLVYLAGGQNSLAGKLILYGAAAVGMICVSLPKNQQGLLGKALFLLYLNGFLLGGIFGWLRSAFAFPVYPFLFFTLVSYELLKLTARLIFRQQEQERCVYSVTIRYRENTCTVRALLDTGNSLRDPVFGKPVSIITADLKAALLGEKEMVFYPVPYHSVGRKNGFLPAFYADELELTGPDGVCIHTEKPLLGITKEPLSSTENYSMILHPALLEPYSAENAEMRVGGKNKYAYQSSDSKSGSVKADP</sequence>
<feature type="transmembrane region" description="Helical" evidence="1">
    <location>
        <begin position="87"/>
        <end position="106"/>
    </location>
</feature>
<keyword evidence="1" id="KW-0472">Membrane</keyword>
<gene>
    <name evidence="2" type="ORF">WMO29_06790</name>
</gene>
<comment type="caution">
    <text evidence="2">The sequence shown here is derived from an EMBL/GenBank/DDBJ whole genome shotgun (WGS) entry which is preliminary data.</text>
</comment>
<feature type="transmembrane region" description="Helical" evidence="1">
    <location>
        <begin position="61"/>
        <end position="80"/>
    </location>
</feature>
<proteinExistence type="predicted"/>
<keyword evidence="1" id="KW-1133">Transmembrane helix</keyword>
<evidence type="ECO:0000313" key="2">
    <source>
        <dbReference type="EMBL" id="MEQ2472195.1"/>
    </source>
</evidence>
<dbReference type="Pfam" id="PF03419">
    <property type="entry name" value="Peptidase_U4"/>
    <property type="match status" value="1"/>
</dbReference>
<evidence type="ECO:0000256" key="1">
    <source>
        <dbReference type="SAM" id="Phobius"/>
    </source>
</evidence>
<reference evidence="2 3" key="1">
    <citation type="submission" date="2024-03" db="EMBL/GenBank/DDBJ databases">
        <title>Human intestinal bacterial collection.</title>
        <authorList>
            <person name="Pauvert C."/>
            <person name="Hitch T.C.A."/>
            <person name="Clavel T."/>
        </authorList>
    </citation>
    <scope>NUCLEOTIDE SEQUENCE [LARGE SCALE GENOMIC DNA]</scope>
    <source>
        <strain evidence="2 3">CLA-AA-H132</strain>
    </source>
</reference>
<keyword evidence="1" id="KW-0812">Transmembrane</keyword>
<feature type="transmembrane region" description="Helical" evidence="1">
    <location>
        <begin position="112"/>
        <end position="131"/>
    </location>
</feature>
<dbReference type="RefSeq" id="WP_349164290.1">
    <property type="nucleotide sequence ID" value="NZ_JBBMFE010000004.1"/>
</dbReference>
<dbReference type="InterPro" id="IPR005081">
    <property type="entry name" value="SpoIIGA"/>
</dbReference>
<name>A0ABV1FFM1_9FIRM</name>
<protein>
    <submittedName>
        <fullName evidence="2">Sigma-E processing peptidase SpoIIGA</fullName>
    </submittedName>
</protein>
<evidence type="ECO:0000313" key="3">
    <source>
        <dbReference type="Proteomes" id="UP001438008"/>
    </source>
</evidence>
<dbReference type="EMBL" id="JBBMFE010000004">
    <property type="protein sequence ID" value="MEQ2472195.1"/>
    <property type="molecule type" value="Genomic_DNA"/>
</dbReference>
<accession>A0ABV1FFM1</accession>
<organism evidence="2 3">
    <name type="scientific">Laedolimicola intestinihominis</name>
    <dbReference type="NCBI Taxonomy" id="3133166"/>
    <lineage>
        <taxon>Bacteria</taxon>
        <taxon>Bacillati</taxon>
        <taxon>Bacillota</taxon>
        <taxon>Clostridia</taxon>
        <taxon>Lachnospirales</taxon>
        <taxon>Lachnospiraceae</taxon>
        <taxon>Laedolimicola</taxon>
    </lineage>
</organism>
<keyword evidence="3" id="KW-1185">Reference proteome</keyword>
<feature type="transmembrane region" description="Helical" evidence="1">
    <location>
        <begin position="36"/>
        <end position="55"/>
    </location>
</feature>
<dbReference type="Proteomes" id="UP001438008">
    <property type="component" value="Unassembled WGS sequence"/>
</dbReference>